<gene>
    <name evidence="2" type="ORF">HMPREF9244_00350</name>
</gene>
<keyword evidence="1" id="KW-0812">Transmembrane</keyword>
<evidence type="ECO:0000256" key="1">
    <source>
        <dbReference type="SAM" id="Phobius"/>
    </source>
</evidence>
<dbReference type="Pfam" id="PF06961">
    <property type="entry name" value="DUF1294"/>
    <property type="match status" value="1"/>
</dbReference>
<evidence type="ECO:0008006" key="4">
    <source>
        <dbReference type="Google" id="ProtNLM"/>
    </source>
</evidence>
<dbReference type="EMBL" id="AWSI01000009">
    <property type="protein sequence ID" value="ERH31911.1"/>
    <property type="molecule type" value="Genomic_DNA"/>
</dbReference>
<dbReference type="RefSeq" id="WP_021617501.1">
    <property type="nucleotide sequence ID" value="NZ_KE952640.1"/>
</dbReference>
<evidence type="ECO:0000313" key="2">
    <source>
        <dbReference type="EMBL" id="ERH31911.1"/>
    </source>
</evidence>
<protein>
    <recommendedName>
        <fullName evidence="4">DUF1294 domain-containing protein</fullName>
    </recommendedName>
</protein>
<name>U1RD04_9BIFI</name>
<evidence type="ECO:0000313" key="3">
    <source>
        <dbReference type="Proteomes" id="UP000016519"/>
    </source>
</evidence>
<dbReference type="Proteomes" id="UP000016519">
    <property type="component" value="Unassembled WGS sequence"/>
</dbReference>
<organism evidence="2 3">
    <name type="scientific">Alloscardovia omnicolens F0580</name>
    <dbReference type="NCBI Taxonomy" id="1321816"/>
    <lineage>
        <taxon>Bacteria</taxon>
        <taxon>Bacillati</taxon>
        <taxon>Actinomycetota</taxon>
        <taxon>Actinomycetes</taxon>
        <taxon>Bifidobacteriales</taxon>
        <taxon>Bifidobacteriaceae</taxon>
        <taxon>Alloscardovia</taxon>
    </lineage>
</organism>
<keyword evidence="3" id="KW-1185">Reference proteome</keyword>
<dbReference type="AlphaFoldDB" id="U1RD04"/>
<dbReference type="STRING" id="419015.HMPREF3214_00779"/>
<dbReference type="PATRIC" id="fig|1321816.3.peg.302"/>
<dbReference type="HOGENOM" id="CLU_2986335_0_0_11"/>
<feature type="transmembrane region" description="Helical" evidence="1">
    <location>
        <begin position="6"/>
        <end position="25"/>
    </location>
</feature>
<feature type="transmembrane region" description="Helical" evidence="1">
    <location>
        <begin position="32"/>
        <end position="53"/>
    </location>
</feature>
<keyword evidence="1" id="KW-1133">Transmembrane helix</keyword>
<keyword evidence="1" id="KW-0472">Membrane</keyword>
<sequence length="57" mass="6644">MKIVTLLGLAYFGGALGALLGMYIFRHKTQKNYFYIGVPLMLIMQLVILWYAMNWAW</sequence>
<proteinExistence type="predicted"/>
<reference evidence="2 3" key="1">
    <citation type="submission" date="2013-08" db="EMBL/GenBank/DDBJ databases">
        <authorList>
            <person name="Weinstock G."/>
            <person name="Sodergren E."/>
            <person name="Wylie T."/>
            <person name="Fulton L."/>
            <person name="Fulton R."/>
            <person name="Fronick C."/>
            <person name="O'Laughlin M."/>
            <person name="Godfrey J."/>
            <person name="Miner T."/>
            <person name="Herter B."/>
            <person name="Appelbaum E."/>
            <person name="Cordes M."/>
            <person name="Lek S."/>
            <person name="Wollam A."/>
            <person name="Pepin K.H."/>
            <person name="Palsikar V.B."/>
            <person name="Mitreva M."/>
            <person name="Wilson R.K."/>
        </authorList>
    </citation>
    <scope>NUCLEOTIDE SEQUENCE [LARGE SCALE GENOMIC DNA]</scope>
    <source>
        <strain evidence="2 3">F0580</strain>
    </source>
</reference>
<comment type="caution">
    <text evidence="2">The sequence shown here is derived from an EMBL/GenBank/DDBJ whole genome shotgun (WGS) entry which is preliminary data.</text>
</comment>
<dbReference type="InterPro" id="IPR010718">
    <property type="entry name" value="DUF1294"/>
</dbReference>
<accession>U1RD04</accession>